<organism evidence="2 3">
    <name type="scientific">Candidatus Shapirobacteria bacterium CG06_land_8_20_14_3_00_40_12</name>
    <dbReference type="NCBI Taxonomy" id="1974881"/>
    <lineage>
        <taxon>Bacteria</taxon>
        <taxon>Candidatus Shapironibacteriota</taxon>
    </lineage>
</organism>
<comment type="caution">
    <text evidence="2">The sequence shown here is derived from an EMBL/GenBank/DDBJ whole genome shotgun (WGS) entry which is preliminary data.</text>
</comment>
<comment type="subcellular location">
    <subcellularLocation>
        <location evidence="1">Cell membrane</location>
        <topology evidence="1">Peripheral membrane protein</topology>
        <orientation evidence="1">Cytoplasmic side</orientation>
    </subcellularLocation>
</comment>
<dbReference type="NCBIfam" id="TIGR00278">
    <property type="entry name" value="membrane protein insertion efficiency factor YidD"/>
    <property type="match status" value="1"/>
</dbReference>
<sequence length="62" mass="7159">MKLLLFYKRHISKGYNCRFSPSCSEYVYLAVEKYGVIKGLWLGTKRVVKCNPWSKGGVDLVK</sequence>
<keyword evidence="1" id="KW-1003">Cell membrane</keyword>
<dbReference type="EMBL" id="PEWA01000020">
    <property type="protein sequence ID" value="PIU73557.1"/>
    <property type="molecule type" value="Genomic_DNA"/>
</dbReference>
<dbReference type="InterPro" id="IPR002696">
    <property type="entry name" value="Membr_insert_effic_factor_YidD"/>
</dbReference>
<dbReference type="PANTHER" id="PTHR33383">
    <property type="entry name" value="MEMBRANE PROTEIN INSERTION EFFICIENCY FACTOR-RELATED"/>
    <property type="match status" value="1"/>
</dbReference>
<dbReference type="Pfam" id="PF01809">
    <property type="entry name" value="YidD"/>
    <property type="match status" value="1"/>
</dbReference>
<dbReference type="SMART" id="SM01234">
    <property type="entry name" value="Haemolytic"/>
    <property type="match status" value="1"/>
</dbReference>
<dbReference type="AlphaFoldDB" id="A0A2M7ASG7"/>
<proteinExistence type="inferred from homology"/>
<gene>
    <name evidence="2" type="ORF">COS78_01705</name>
</gene>
<name>A0A2M7ASG7_9BACT</name>
<dbReference type="Proteomes" id="UP000231407">
    <property type="component" value="Unassembled WGS sequence"/>
</dbReference>
<evidence type="ECO:0000256" key="1">
    <source>
        <dbReference type="HAMAP-Rule" id="MF_00386"/>
    </source>
</evidence>
<comment type="function">
    <text evidence="1">Could be involved in insertion of integral membrane proteins into the membrane.</text>
</comment>
<keyword evidence="1" id="KW-0472">Membrane</keyword>
<comment type="similarity">
    <text evidence="1">Belongs to the UPF0161 family.</text>
</comment>
<reference evidence="3" key="1">
    <citation type="submission" date="2017-09" db="EMBL/GenBank/DDBJ databases">
        <title>Depth-based differentiation of microbial function through sediment-hosted aquifers and enrichment of novel symbionts in the deep terrestrial subsurface.</title>
        <authorList>
            <person name="Probst A.J."/>
            <person name="Ladd B."/>
            <person name="Jarett J.K."/>
            <person name="Geller-Mcgrath D.E."/>
            <person name="Sieber C.M.K."/>
            <person name="Emerson J.B."/>
            <person name="Anantharaman K."/>
            <person name="Thomas B.C."/>
            <person name="Malmstrom R."/>
            <person name="Stieglmeier M."/>
            <person name="Klingl A."/>
            <person name="Woyke T."/>
            <person name="Ryan C.M."/>
            <person name="Banfield J.F."/>
        </authorList>
    </citation>
    <scope>NUCLEOTIDE SEQUENCE [LARGE SCALE GENOMIC DNA]</scope>
</reference>
<protein>
    <recommendedName>
        <fullName evidence="1">Putative membrane protein insertion efficiency factor</fullName>
    </recommendedName>
</protein>
<evidence type="ECO:0000313" key="2">
    <source>
        <dbReference type="EMBL" id="PIU73557.1"/>
    </source>
</evidence>
<dbReference type="PANTHER" id="PTHR33383:SF1">
    <property type="entry name" value="MEMBRANE PROTEIN INSERTION EFFICIENCY FACTOR-RELATED"/>
    <property type="match status" value="1"/>
</dbReference>
<accession>A0A2M7ASG7</accession>
<evidence type="ECO:0000313" key="3">
    <source>
        <dbReference type="Proteomes" id="UP000231407"/>
    </source>
</evidence>
<dbReference type="HAMAP" id="MF_00386">
    <property type="entry name" value="UPF0161_YidD"/>
    <property type="match status" value="1"/>
</dbReference>
<dbReference type="GO" id="GO:0005886">
    <property type="term" value="C:plasma membrane"/>
    <property type="evidence" value="ECO:0007669"/>
    <property type="project" value="UniProtKB-SubCell"/>
</dbReference>